<dbReference type="AlphaFoldDB" id="J3EZZ1"/>
<dbReference type="PANTHER" id="PTHR45947:SF3">
    <property type="entry name" value="SULFOQUINOVOSYL TRANSFERASE SQD2"/>
    <property type="match status" value="1"/>
</dbReference>
<reference evidence="3 4" key="1">
    <citation type="journal article" date="2012" name="J. Bacteriol.">
        <title>Draft Genome Sequence of the Extremely Halophilic Archaeon Halogranum salarium B-1T.</title>
        <authorList>
            <person name="Kim K.K."/>
            <person name="Lee K.C."/>
            <person name="Lee J.S."/>
        </authorList>
    </citation>
    <scope>NUCLEOTIDE SEQUENCE [LARGE SCALE GENOMIC DNA]</scope>
    <source>
        <strain evidence="3 4">B-1</strain>
    </source>
</reference>
<dbReference type="PANTHER" id="PTHR45947">
    <property type="entry name" value="SULFOQUINOVOSYL TRANSFERASE SQD2"/>
    <property type="match status" value="1"/>
</dbReference>
<evidence type="ECO:0000313" key="4">
    <source>
        <dbReference type="Proteomes" id="UP000007813"/>
    </source>
</evidence>
<dbReference type="CDD" id="cd03801">
    <property type="entry name" value="GT4_PimA-like"/>
    <property type="match status" value="1"/>
</dbReference>
<dbReference type="Pfam" id="PF00534">
    <property type="entry name" value="Glycos_transf_1"/>
    <property type="match status" value="1"/>
</dbReference>
<keyword evidence="3" id="KW-0808">Transferase</keyword>
<evidence type="ECO:0000259" key="2">
    <source>
        <dbReference type="Pfam" id="PF13439"/>
    </source>
</evidence>
<dbReference type="Pfam" id="PF13439">
    <property type="entry name" value="Glyco_transf_4"/>
    <property type="match status" value="1"/>
</dbReference>
<evidence type="ECO:0000259" key="1">
    <source>
        <dbReference type="Pfam" id="PF00534"/>
    </source>
</evidence>
<feature type="domain" description="Glycosyltransferase subfamily 4-like N-terminal" evidence="2">
    <location>
        <begin position="15"/>
        <end position="186"/>
    </location>
</feature>
<gene>
    <name evidence="3" type="ORF">HSB1_03030</name>
</gene>
<dbReference type="PATRIC" id="fig|1210908.3.peg.292"/>
<dbReference type="EMBL" id="ALJD01000002">
    <property type="protein sequence ID" value="EJN61262.1"/>
    <property type="molecule type" value="Genomic_DNA"/>
</dbReference>
<sequence length="365" mass="39106">MKVLQVTTRYPPHTGGVETHVAELAEGLVARGHEVTVLTADARSADAPRRHRRDGVRVIRHRGVAPGGAFHVAPGIVRAVRESDADVVHAHNYHSLPLCFAALGNGGGPTRKRSDGGRPLVATPHYHGASASEFRDRLLSLYRPLGGWALRRADALVAVSEWEAAALARDFDVTTRVIPNGLHVERFADATPTTRDRPYLLSVGRLEEYKGVQHAIRALAELPEYDLVVAGSGPFADDLRRVARSASVADRVKFLGYVADDDLPGLYAGAAAFLTLSGFEAYGMTVAEALAAGTPCVVRETGALVDWVERDDVVGVADGDERSPTAVAEAVRQAVERDAPAQPLPTWHDVVDAIEGVYESLASDD</sequence>
<dbReference type="InterPro" id="IPR050194">
    <property type="entry name" value="Glycosyltransferase_grp1"/>
</dbReference>
<dbReference type="Proteomes" id="UP000007813">
    <property type="component" value="Unassembled WGS sequence"/>
</dbReference>
<dbReference type="GO" id="GO:0016757">
    <property type="term" value="F:glycosyltransferase activity"/>
    <property type="evidence" value="ECO:0007669"/>
    <property type="project" value="InterPro"/>
</dbReference>
<accession>J3EZZ1</accession>
<feature type="domain" description="Glycosyl transferase family 1" evidence="1">
    <location>
        <begin position="193"/>
        <end position="337"/>
    </location>
</feature>
<dbReference type="SUPFAM" id="SSF53756">
    <property type="entry name" value="UDP-Glycosyltransferase/glycogen phosphorylase"/>
    <property type="match status" value="1"/>
</dbReference>
<name>J3EZZ1_9EURY</name>
<dbReference type="OrthoDB" id="132546at2157"/>
<dbReference type="InterPro" id="IPR001296">
    <property type="entry name" value="Glyco_trans_1"/>
</dbReference>
<dbReference type="RefSeq" id="WP_009365651.1">
    <property type="nucleotide sequence ID" value="NZ_ALJD01000002.1"/>
</dbReference>
<evidence type="ECO:0000313" key="3">
    <source>
        <dbReference type="EMBL" id="EJN61262.1"/>
    </source>
</evidence>
<dbReference type="Gene3D" id="3.40.50.2000">
    <property type="entry name" value="Glycogen Phosphorylase B"/>
    <property type="match status" value="2"/>
</dbReference>
<protein>
    <submittedName>
        <fullName evidence="3">Glycosyltransferase</fullName>
    </submittedName>
</protein>
<dbReference type="InterPro" id="IPR028098">
    <property type="entry name" value="Glyco_trans_4-like_N"/>
</dbReference>
<comment type="caution">
    <text evidence="3">The sequence shown here is derived from an EMBL/GenBank/DDBJ whole genome shotgun (WGS) entry which is preliminary data.</text>
</comment>
<proteinExistence type="predicted"/>
<organism evidence="3 4">
    <name type="scientific">Halogranum salarium B-1</name>
    <dbReference type="NCBI Taxonomy" id="1210908"/>
    <lineage>
        <taxon>Archaea</taxon>
        <taxon>Methanobacteriati</taxon>
        <taxon>Methanobacteriota</taxon>
        <taxon>Stenosarchaea group</taxon>
        <taxon>Halobacteria</taxon>
        <taxon>Halobacteriales</taxon>
        <taxon>Haloferacaceae</taxon>
    </lineage>
</organism>
<dbReference type="eggNOG" id="arCOG01403">
    <property type="taxonomic scope" value="Archaea"/>
</dbReference>